<dbReference type="STRING" id="53468.A0A0R3U834"/>
<protein>
    <submittedName>
        <fullName evidence="3">Ras-associating domain-containing protein</fullName>
    </submittedName>
</protein>
<dbReference type="AlphaFoldDB" id="A0A0R3U834"/>
<reference evidence="1 2" key="2">
    <citation type="submission" date="2018-10" db="EMBL/GenBank/DDBJ databases">
        <authorList>
            <consortium name="Pathogen Informatics"/>
        </authorList>
    </citation>
    <scope>NUCLEOTIDE SEQUENCE [LARGE SCALE GENOMIC DNA]</scope>
</reference>
<evidence type="ECO:0000313" key="1">
    <source>
        <dbReference type="EMBL" id="VDD77010.1"/>
    </source>
</evidence>
<reference evidence="3" key="1">
    <citation type="submission" date="2017-02" db="UniProtKB">
        <authorList>
            <consortium name="WormBaseParasite"/>
        </authorList>
    </citation>
    <scope>IDENTIFICATION</scope>
</reference>
<dbReference type="InterPro" id="IPR033593">
    <property type="entry name" value="N-RASSF"/>
</dbReference>
<keyword evidence="2" id="KW-1185">Reference proteome</keyword>
<dbReference type="Proteomes" id="UP000267029">
    <property type="component" value="Unassembled WGS sequence"/>
</dbReference>
<dbReference type="PANTHER" id="PTHR15286:SF6">
    <property type="entry name" value="GH01133P"/>
    <property type="match status" value="1"/>
</dbReference>
<evidence type="ECO:0000313" key="3">
    <source>
        <dbReference type="WBParaSite" id="MCOS_0000301201-mRNA-1"/>
    </source>
</evidence>
<gene>
    <name evidence="1" type="ORF">MCOS_LOCUS3013</name>
</gene>
<dbReference type="EMBL" id="UXSR01000591">
    <property type="protein sequence ID" value="VDD77010.1"/>
    <property type="molecule type" value="Genomic_DNA"/>
</dbReference>
<dbReference type="Gene3D" id="3.10.20.90">
    <property type="entry name" value="Phosphatidylinositol 3-kinase Catalytic Subunit, Chain A, domain 1"/>
    <property type="match status" value="1"/>
</dbReference>
<proteinExistence type="predicted"/>
<evidence type="ECO:0000313" key="2">
    <source>
        <dbReference type="Proteomes" id="UP000267029"/>
    </source>
</evidence>
<sequence>MTNRSAPLTKELKVVVNGKPKDVCGVDEETTAEDVVDVLRESLKLKETFCLVASWRKNIIIFSSSERPLAFISRLRDSPENFQFFLRPTGLRRLSSRPISPNYQPRVHSPSKAPNALHNAATSYKVAEAFSGRSDLNTVDWIKMAEEEQQRQIQLQFEQSELLQKLQRVDVELETVRNKLQHLETKMASRLSCLFDTMDDALEKRRGVIASLSVSPGTPPPPPSNRTTPICEGVMI</sequence>
<dbReference type="InterPro" id="IPR029071">
    <property type="entry name" value="Ubiquitin-like_domsf"/>
</dbReference>
<dbReference type="WBParaSite" id="MCOS_0000301201-mRNA-1">
    <property type="protein sequence ID" value="MCOS_0000301201-mRNA-1"/>
    <property type="gene ID" value="MCOS_0000301201"/>
</dbReference>
<dbReference type="PANTHER" id="PTHR15286">
    <property type="entry name" value="RAS-ASSOCIATING DOMAIN CONTAINING PROTEIN"/>
    <property type="match status" value="1"/>
</dbReference>
<organism evidence="3">
    <name type="scientific">Mesocestoides corti</name>
    <name type="common">Flatworm</name>
    <dbReference type="NCBI Taxonomy" id="53468"/>
    <lineage>
        <taxon>Eukaryota</taxon>
        <taxon>Metazoa</taxon>
        <taxon>Spiralia</taxon>
        <taxon>Lophotrochozoa</taxon>
        <taxon>Platyhelminthes</taxon>
        <taxon>Cestoda</taxon>
        <taxon>Eucestoda</taxon>
        <taxon>Cyclophyllidea</taxon>
        <taxon>Mesocestoididae</taxon>
        <taxon>Mesocestoides</taxon>
    </lineage>
</organism>
<dbReference type="OrthoDB" id="6261944at2759"/>
<name>A0A0R3U834_MESCO</name>
<dbReference type="SUPFAM" id="SSF54236">
    <property type="entry name" value="Ubiquitin-like"/>
    <property type="match status" value="1"/>
</dbReference>
<accession>A0A0R3U834</accession>